<reference evidence="4 5" key="1">
    <citation type="submission" date="2023-02" db="EMBL/GenBank/DDBJ databases">
        <authorList>
            <person name="Mo P."/>
        </authorList>
    </citation>
    <scope>NUCLEOTIDE SEQUENCE [LARGE SCALE GENOMIC DNA]</scope>
    <source>
        <strain evidence="4 5">HUAS 3</strain>
    </source>
</reference>
<dbReference type="EMBL" id="CP118615">
    <property type="protein sequence ID" value="WDZ88036.1"/>
    <property type="molecule type" value="Genomic_DNA"/>
</dbReference>
<feature type="transmembrane region" description="Helical" evidence="2">
    <location>
        <begin position="319"/>
        <end position="342"/>
    </location>
</feature>
<feature type="transmembrane region" description="Helical" evidence="2">
    <location>
        <begin position="260"/>
        <end position="278"/>
    </location>
</feature>
<proteinExistence type="predicted"/>
<feature type="compositionally biased region" description="Gly residues" evidence="1">
    <location>
        <begin position="386"/>
        <end position="395"/>
    </location>
</feature>
<keyword evidence="2" id="KW-0472">Membrane</keyword>
<organism evidence="4 5">
    <name type="scientific">Micromonospora cathayae</name>
    <dbReference type="NCBI Taxonomy" id="3028804"/>
    <lineage>
        <taxon>Bacteria</taxon>
        <taxon>Bacillati</taxon>
        <taxon>Actinomycetota</taxon>
        <taxon>Actinomycetes</taxon>
        <taxon>Micromonosporales</taxon>
        <taxon>Micromonosporaceae</taxon>
        <taxon>Micromonospora</taxon>
    </lineage>
</organism>
<feature type="region of interest" description="Disordered" evidence="1">
    <location>
        <begin position="349"/>
        <end position="395"/>
    </location>
</feature>
<keyword evidence="2" id="KW-0812">Transmembrane</keyword>
<feature type="transmembrane region" description="Helical" evidence="2">
    <location>
        <begin position="219"/>
        <end position="240"/>
    </location>
</feature>
<gene>
    <name evidence="4" type="ORF">PVK37_12460</name>
</gene>
<evidence type="ECO:0000313" key="4">
    <source>
        <dbReference type="EMBL" id="WDZ88036.1"/>
    </source>
</evidence>
<feature type="transmembrane region" description="Helical" evidence="2">
    <location>
        <begin position="285"/>
        <end position="307"/>
    </location>
</feature>
<keyword evidence="3" id="KW-0732">Signal</keyword>
<feature type="signal peptide" evidence="3">
    <location>
        <begin position="1"/>
        <end position="25"/>
    </location>
</feature>
<sequence>MVGRLCAGLALAAAALLGTAAPATAHGADAPNGTDYRSAVTGLAPARPGLSVRVVEAGARLELRNDTDRTVTVLGYSGEPYLQVRPDGVYENTRSPATYLNRTLAGETTVPAEADPTAEPAWQRIADRPVARWHDQRALWRESAPPPQVTAAPDREHRVRGWVVPLRDGDTPVELRGTLDWVPPPDAYLWWVAVALGALAVSGLGLVPAGRAAGGRALAVLGGLLATGGLAAVAVAVGRALDAGAQGPGELLGGLLTGQLWALITGLGAVAAGAWAVARRAAADFALALAGACLALFAGVTNAAVLARSVPPLPWPATPARLVVTLILLVGAGAVLAGVFRLHAESRATASRATPNPGSPATGHAESPATAPIEGPAGTAAAPDGRAGGSVSGGR</sequence>
<name>A0ABY7ZYY4_9ACTN</name>
<evidence type="ECO:0000313" key="5">
    <source>
        <dbReference type="Proteomes" id="UP001219605"/>
    </source>
</evidence>
<dbReference type="Proteomes" id="UP001219605">
    <property type="component" value="Chromosome"/>
</dbReference>
<feature type="transmembrane region" description="Helical" evidence="2">
    <location>
        <begin position="188"/>
        <end position="207"/>
    </location>
</feature>
<evidence type="ECO:0000256" key="3">
    <source>
        <dbReference type="SAM" id="SignalP"/>
    </source>
</evidence>
<accession>A0ABY7ZYY4</accession>
<keyword evidence="5" id="KW-1185">Reference proteome</keyword>
<evidence type="ECO:0000256" key="1">
    <source>
        <dbReference type="SAM" id="MobiDB-lite"/>
    </source>
</evidence>
<evidence type="ECO:0000256" key="2">
    <source>
        <dbReference type="SAM" id="Phobius"/>
    </source>
</evidence>
<feature type="chain" id="PRO_5047352054" evidence="3">
    <location>
        <begin position="26"/>
        <end position="395"/>
    </location>
</feature>
<keyword evidence="2" id="KW-1133">Transmembrane helix</keyword>
<protein>
    <submittedName>
        <fullName evidence="4">Uncharacterized protein</fullName>
    </submittedName>
</protein>